<organism evidence="6 7">
    <name type="scientific">Candidatus Iainarchaeum sp</name>
    <dbReference type="NCBI Taxonomy" id="3101447"/>
    <lineage>
        <taxon>Archaea</taxon>
        <taxon>Candidatus Iainarchaeota</taxon>
        <taxon>Candidatus Iainarchaeia</taxon>
        <taxon>Candidatus Iainarchaeales</taxon>
        <taxon>Candidatus Iainarchaeaceae</taxon>
        <taxon>Candidatus Iainarchaeum</taxon>
    </lineage>
</organism>
<evidence type="ECO:0000256" key="4">
    <source>
        <dbReference type="RuleBase" id="RU004364"/>
    </source>
</evidence>
<gene>
    <name evidence="6" type="primary">eif1A</name>
    <name evidence="2" type="synonym">eif1a</name>
    <name evidence="6" type="ORF">HA237_02915</name>
</gene>
<dbReference type="InterPro" id="IPR006196">
    <property type="entry name" value="RNA-binding_domain_S1_IF1"/>
</dbReference>
<dbReference type="PANTHER" id="PTHR21668">
    <property type="entry name" value="EIF-1A"/>
    <property type="match status" value="1"/>
</dbReference>
<dbReference type="CDD" id="cd05793">
    <property type="entry name" value="S1_IF1A"/>
    <property type="match status" value="1"/>
</dbReference>
<comment type="function">
    <text evidence="1 2">Seems to be required for maximal rate of protein biosynthesis. Enhances ribosome dissociation into subunits and stabilizes the binding of the initiator Met-tRNA(I) to 40 S ribosomal subunits.</text>
</comment>
<evidence type="ECO:0000259" key="5">
    <source>
        <dbReference type="PROSITE" id="PS50832"/>
    </source>
</evidence>
<evidence type="ECO:0000256" key="1">
    <source>
        <dbReference type="ARBA" id="ARBA00025502"/>
    </source>
</evidence>
<evidence type="ECO:0000313" key="7">
    <source>
        <dbReference type="Proteomes" id="UP000577419"/>
    </source>
</evidence>
<feature type="domain" description="S1-like" evidence="5">
    <location>
        <begin position="19"/>
        <end position="93"/>
    </location>
</feature>
<proteinExistence type="inferred from homology"/>
<dbReference type="GO" id="GO:0003723">
    <property type="term" value="F:RNA binding"/>
    <property type="evidence" value="ECO:0007669"/>
    <property type="project" value="InterPro"/>
</dbReference>
<evidence type="ECO:0000313" key="6">
    <source>
        <dbReference type="EMBL" id="HIH08294.1"/>
    </source>
</evidence>
<evidence type="ECO:0000256" key="2">
    <source>
        <dbReference type="HAMAP-Rule" id="MF_00216"/>
    </source>
</evidence>
<dbReference type="NCBIfam" id="TIGR00523">
    <property type="entry name" value="eIF-1A"/>
    <property type="match status" value="1"/>
</dbReference>
<dbReference type="NCBIfam" id="NF003085">
    <property type="entry name" value="PRK04012.1-5"/>
    <property type="match status" value="1"/>
</dbReference>
<keyword evidence="2 3" id="KW-0396">Initiation factor</keyword>
<keyword evidence="2 3" id="KW-0648">Protein biosynthesis</keyword>
<protein>
    <recommendedName>
        <fullName evidence="2">Translation initiation factor 1A</fullName>
        <shortName evidence="2">aIF-1A</shortName>
    </recommendedName>
</protein>
<sequence>MSSKKELEKEEQKKQEEIRRAKLPRKENLELFGVVLQLFGGDQIKVSCEDGIERMCRIPGKIKKRVWIRERDIVIVRLWDFQPIKADIIWRYTGVQAEHLKKKGFLNKLPL</sequence>
<dbReference type="InterPro" id="IPR012340">
    <property type="entry name" value="NA-bd_OB-fold"/>
</dbReference>
<dbReference type="SUPFAM" id="SSF50249">
    <property type="entry name" value="Nucleic acid-binding proteins"/>
    <property type="match status" value="1"/>
</dbReference>
<dbReference type="Proteomes" id="UP000577419">
    <property type="component" value="Unassembled WGS sequence"/>
</dbReference>
<dbReference type="Pfam" id="PF01176">
    <property type="entry name" value="eIF-1a"/>
    <property type="match status" value="1"/>
</dbReference>
<name>A0A7J4IU25_9ARCH</name>
<dbReference type="HAMAP" id="MF_00216">
    <property type="entry name" value="aIF_1A"/>
    <property type="match status" value="1"/>
</dbReference>
<comment type="caution">
    <text evidence="6">The sequence shown here is derived from an EMBL/GenBank/DDBJ whole genome shotgun (WGS) entry which is preliminary data.</text>
</comment>
<dbReference type="InterPro" id="IPR001253">
    <property type="entry name" value="TIF_eIF-1A"/>
</dbReference>
<comment type="similarity">
    <text evidence="2 4">Belongs to the eIF-1A family.</text>
</comment>
<dbReference type="EMBL" id="DUFG01000016">
    <property type="protein sequence ID" value="HIH08294.1"/>
    <property type="molecule type" value="Genomic_DNA"/>
</dbReference>
<dbReference type="GO" id="GO:0003743">
    <property type="term" value="F:translation initiation factor activity"/>
    <property type="evidence" value="ECO:0007669"/>
    <property type="project" value="UniProtKB-UniRule"/>
</dbReference>
<dbReference type="PROSITE" id="PS50832">
    <property type="entry name" value="S1_IF1_TYPE"/>
    <property type="match status" value="1"/>
</dbReference>
<dbReference type="NCBIfam" id="NF003084">
    <property type="entry name" value="PRK04012.1-3"/>
    <property type="match status" value="1"/>
</dbReference>
<evidence type="ECO:0000256" key="3">
    <source>
        <dbReference type="PROSITE-ProRule" id="PRU00181"/>
    </source>
</evidence>
<accession>A0A7J4IU25</accession>
<dbReference type="AlphaFoldDB" id="A0A7J4IU25"/>
<reference evidence="7" key="1">
    <citation type="journal article" date="2020" name="bioRxiv">
        <title>A rank-normalized archaeal taxonomy based on genome phylogeny resolves widespread incomplete and uneven classifications.</title>
        <authorList>
            <person name="Rinke C."/>
            <person name="Chuvochina M."/>
            <person name="Mussig A.J."/>
            <person name="Chaumeil P.-A."/>
            <person name="Waite D.W."/>
            <person name="Whitman W.B."/>
            <person name="Parks D.H."/>
            <person name="Hugenholtz P."/>
        </authorList>
    </citation>
    <scope>NUCLEOTIDE SEQUENCE [LARGE SCALE GENOMIC DNA]</scope>
</reference>
<dbReference type="Gene3D" id="2.40.50.140">
    <property type="entry name" value="Nucleic acid-binding proteins"/>
    <property type="match status" value="1"/>
</dbReference>
<dbReference type="SMART" id="SM00652">
    <property type="entry name" value="eIF1a"/>
    <property type="match status" value="1"/>
</dbReference>